<evidence type="ECO:0000259" key="7">
    <source>
        <dbReference type="PROSITE" id="PS00715"/>
    </source>
</evidence>
<dbReference type="InterPro" id="IPR013324">
    <property type="entry name" value="RNA_pol_sigma_r3/r4-like"/>
</dbReference>
<name>A0A2M8PHC7_9CHLR</name>
<dbReference type="GO" id="GO:0016987">
    <property type="term" value="F:sigma factor activity"/>
    <property type="evidence" value="ECO:0007669"/>
    <property type="project" value="UniProtKB-KW"/>
</dbReference>
<dbReference type="NCBIfam" id="TIGR02393">
    <property type="entry name" value="RpoD_Cterm"/>
    <property type="match status" value="1"/>
</dbReference>
<dbReference type="Pfam" id="PF04539">
    <property type="entry name" value="Sigma70_r3"/>
    <property type="match status" value="2"/>
</dbReference>
<dbReference type="InterPro" id="IPR007627">
    <property type="entry name" value="RNA_pol_sigma70_r2"/>
</dbReference>
<feature type="domain" description="RNA polymerase sigma-70" evidence="8">
    <location>
        <begin position="385"/>
        <end position="411"/>
    </location>
</feature>
<keyword evidence="4 6" id="KW-0238">DNA-binding</keyword>
<comment type="caution">
    <text evidence="9">The sequence shown here is derived from an EMBL/GenBank/DDBJ whole genome shotgun (WGS) entry which is preliminary data.</text>
</comment>
<proteinExistence type="inferred from homology"/>
<dbReference type="GO" id="GO:0003677">
    <property type="term" value="F:DNA binding"/>
    <property type="evidence" value="ECO:0007669"/>
    <property type="project" value="UniProtKB-KW"/>
</dbReference>
<dbReference type="EMBL" id="PGTM01000023">
    <property type="protein sequence ID" value="PJF36942.1"/>
    <property type="molecule type" value="Genomic_DNA"/>
</dbReference>
<evidence type="ECO:0000256" key="3">
    <source>
        <dbReference type="ARBA" id="ARBA00023082"/>
    </source>
</evidence>
<evidence type="ECO:0000256" key="2">
    <source>
        <dbReference type="ARBA" id="ARBA00023015"/>
    </source>
</evidence>
<gene>
    <name evidence="9" type="primary">rpoD</name>
    <name evidence="9" type="ORF">CUN49_02915</name>
</gene>
<evidence type="ECO:0000256" key="6">
    <source>
        <dbReference type="RuleBase" id="RU362124"/>
    </source>
</evidence>
<accession>A0A2M8PHC7</accession>
<dbReference type="SUPFAM" id="SSF88946">
    <property type="entry name" value="Sigma2 domain of RNA polymerase sigma factors"/>
    <property type="match status" value="1"/>
</dbReference>
<dbReference type="Proteomes" id="UP000229681">
    <property type="component" value="Unassembled WGS sequence"/>
</dbReference>
<comment type="function">
    <text evidence="6">Sigma factors are initiation factors that promote the attachment of RNA polymerase to specific initiation sites and are then released.</text>
</comment>
<dbReference type="NCBIfam" id="TIGR02937">
    <property type="entry name" value="sigma70-ECF"/>
    <property type="match status" value="1"/>
</dbReference>
<protein>
    <recommendedName>
        <fullName evidence="6">RNA polymerase sigma factor</fullName>
    </recommendedName>
</protein>
<dbReference type="InterPro" id="IPR007624">
    <property type="entry name" value="RNA_pol_sigma70_r3"/>
</dbReference>
<evidence type="ECO:0000256" key="5">
    <source>
        <dbReference type="ARBA" id="ARBA00023163"/>
    </source>
</evidence>
<dbReference type="GO" id="GO:0006352">
    <property type="term" value="P:DNA-templated transcription initiation"/>
    <property type="evidence" value="ECO:0007669"/>
    <property type="project" value="InterPro"/>
</dbReference>
<dbReference type="Gene3D" id="1.10.601.10">
    <property type="entry name" value="RNA Polymerase Primary Sigma Factor"/>
    <property type="match status" value="1"/>
</dbReference>
<dbReference type="PROSITE" id="PS00715">
    <property type="entry name" value="SIGMA70_1"/>
    <property type="match status" value="1"/>
</dbReference>
<dbReference type="Gene3D" id="1.10.10.10">
    <property type="entry name" value="Winged helix-like DNA-binding domain superfamily/Winged helix DNA-binding domain"/>
    <property type="match status" value="2"/>
</dbReference>
<dbReference type="PROSITE" id="PS00716">
    <property type="entry name" value="SIGMA70_2"/>
    <property type="match status" value="1"/>
</dbReference>
<dbReference type="CDD" id="cd06171">
    <property type="entry name" value="Sigma70_r4"/>
    <property type="match status" value="1"/>
</dbReference>
<dbReference type="InterPro" id="IPR014284">
    <property type="entry name" value="RNA_pol_sigma-70_dom"/>
</dbReference>
<dbReference type="PANTHER" id="PTHR30603">
    <property type="entry name" value="RNA POLYMERASE SIGMA FACTOR RPO"/>
    <property type="match status" value="1"/>
</dbReference>
<dbReference type="Pfam" id="PF04542">
    <property type="entry name" value="Sigma70_r2"/>
    <property type="match status" value="1"/>
</dbReference>
<keyword evidence="3 6" id="KW-0731">Sigma factor</keyword>
<evidence type="ECO:0000256" key="1">
    <source>
        <dbReference type="ARBA" id="ARBA00022490"/>
    </source>
</evidence>
<dbReference type="InterPro" id="IPR013325">
    <property type="entry name" value="RNA_pol_sigma_r2"/>
</dbReference>
<dbReference type="InterPro" id="IPR050239">
    <property type="entry name" value="Sigma-70_RNA_pol_init_factors"/>
</dbReference>
<dbReference type="Pfam" id="PF04545">
    <property type="entry name" value="Sigma70_r4"/>
    <property type="match status" value="1"/>
</dbReference>
<dbReference type="SUPFAM" id="SSF88659">
    <property type="entry name" value="Sigma3 and sigma4 domains of RNA polymerase sigma factors"/>
    <property type="match status" value="2"/>
</dbReference>
<dbReference type="InterPro" id="IPR007630">
    <property type="entry name" value="RNA_pol_sigma70_r4"/>
</dbReference>
<evidence type="ECO:0000256" key="4">
    <source>
        <dbReference type="ARBA" id="ARBA00023125"/>
    </source>
</evidence>
<dbReference type="InterPro" id="IPR012760">
    <property type="entry name" value="RNA_pol_sigma_RpoD_C"/>
</dbReference>
<dbReference type="InterPro" id="IPR000943">
    <property type="entry name" value="RNA_pol_sigma70"/>
</dbReference>
<dbReference type="PRINTS" id="PR00046">
    <property type="entry name" value="SIGMA70FCT"/>
</dbReference>
<comment type="similarity">
    <text evidence="6">Belongs to the sigma-70 factor family.</text>
</comment>
<reference evidence="9 10" key="1">
    <citation type="submission" date="2017-11" db="EMBL/GenBank/DDBJ databases">
        <title>Evolution of Phototrophy in the Chloroflexi Phylum Driven by Horizontal Gene Transfer.</title>
        <authorList>
            <person name="Ward L.M."/>
            <person name="Hemp J."/>
            <person name="Shih P.M."/>
            <person name="Mcglynn S.E."/>
            <person name="Fischer W."/>
        </authorList>
    </citation>
    <scope>NUCLEOTIDE SEQUENCE [LARGE SCALE GENOMIC DNA]</scope>
    <source>
        <strain evidence="9">JP3_13</strain>
    </source>
</reference>
<evidence type="ECO:0000259" key="8">
    <source>
        <dbReference type="PROSITE" id="PS00716"/>
    </source>
</evidence>
<feature type="domain" description="RNA polymerase sigma-70" evidence="7">
    <location>
        <begin position="187"/>
        <end position="200"/>
    </location>
</feature>
<dbReference type="AlphaFoldDB" id="A0A2M8PHC7"/>
<dbReference type="PANTHER" id="PTHR30603:SF60">
    <property type="entry name" value="RNA POLYMERASE SIGMA FACTOR RPOD"/>
    <property type="match status" value="1"/>
</dbReference>
<keyword evidence="2 6" id="KW-0805">Transcription regulation</keyword>
<evidence type="ECO:0000313" key="9">
    <source>
        <dbReference type="EMBL" id="PJF36942.1"/>
    </source>
</evidence>
<dbReference type="InterPro" id="IPR036388">
    <property type="entry name" value="WH-like_DNA-bd_sf"/>
</dbReference>
<evidence type="ECO:0000313" key="10">
    <source>
        <dbReference type="Proteomes" id="UP000229681"/>
    </source>
</evidence>
<sequence length="424" mass="48728">MAALSLLRTARANPETGESLSYREALRLLYADLTRFWEDVSARVADYGLPLPDLHAFFGEARSLCAPLDPSQPSYIRTYLEQGEWGRDETWTLLARHLFEVFQGLYLIPECLEPAIANYLQTHDRLPSPAEFEQWLDQLCDDQALERYYEGVHQRAIAAAESLTRANLRLVVSVAKRYMMRGISFLDLIQEGNIGLLRAVEKFDHTKGFKFSTYATWWIRQAISRAIADQARTIRIPVHMGETIQRLKRIQRELTQQLGTEPSPEQLALRMGFLTAEETERIQAALEAGQKLEPALSRKLRRAAAKVRRIQRLSQEPMSLEMPVGEEDSSFLGDFIEDDKLIGPVDAAARQLLKEQVRSALAVLNEREREVLVMRFGLLDGQEHTLEEVGKYFGVTRERIRQIEAKALRKLRHPSRSRHLRDYL</sequence>
<keyword evidence="1" id="KW-0963">Cytoplasm</keyword>
<dbReference type="FunFam" id="1.10.10.10:FF:000004">
    <property type="entry name" value="RNA polymerase sigma factor SigA"/>
    <property type="match status" value="1"/>
</dbReference>
<organism evidence="9 10">
    <name type="scientific">Candidatus Thermofonsia Clade 1 bacterium</name>
    <dbReference type="NCBI Taxonomy" id="2364210"/>
    <lineage>
        <taxon>Bacteria</taxon>
        <taxon>Bacillati</taxon>
        <taxon>Chloroflexota</taxon>
        <taxon>Candidatus Thermofontia</taxon>
        <taxon>Candidatus Thermofonsia Clade 1</taxon>
    </lineage>
</organism>
<dbReference type="FunFam" id="1.10.601.10:FF:000001">
    <property type="entry name" value="RNA polymerase sigma factor SigA"/>
    <property type="match status" value="1"/>
</dbReference>
<keyword evidence="5 6" id="KW-0804">Transcription</keyword>